<dbReference type="AlphaFoldDB" id="A0AAN9JNP0"/>
<name>A0AAN9JNP0_CLITE</name>
<organism evidence="3 4">
    <name type="scientific">Clitoria ternatea</name>
    <name type="common">Butterfly pea</name>
    <dbReference type="NCBI Taxonomy" id="43366"/>
    <lineage>
        <taxon>Eukaryota</taxon>
        <taxon>Viridiplantae</taxon>
        <taxon>Streptophyta</taxon>
        <taxon>Embryophyta</taxon>
        <taxon>Tracheophyta</taxon>
        <taxon>Spermatophyta</taxon>
        <taxon>Magnoliopsida</taxon>
        <taxon>eudicotyledons</taxon>
        <taxon>Gunneridae</taxon>
        <taxon>Pentapetalae</taxon>
        <taxon>rosids</taxon>
        <taxon>fabids</taxon>
        <taxon>Fabales</taxon>
        <taxon>Fabaceae</taxon>
        <taxon>Papilionoideae</taxon>
        <taxon>50 kb inversion clade</taxon>
        <taxon>NPAAA clade</taxon>
        <taxon>indigoferoid/millettioid clade</taxon>
        <taxon>Phaseoleae</taxon>
        <taxon>Clitoria</taxon>
    </lineage>
</organism>
<evidence type="ECO:0000259" key="2">
    <source>
        <dbReference type="Pfam" id="PF01693"/>
    </source>
</evidence>
<dbReference type="GO" id="GO:0000445">
    <property type="term" value="C:THO complex part of transcription export complex"/>
    <property type="evidence" value="ECO:0007669"/>
    <property type="project" value="TreeGrafter"/>
</dbReference>
<feature type="region of interest" description="Disordered" evidence="1">
    <location>
        <begin position="169"/>
        <end position="196"/>
    </location>
</feature>
<dbReference type="GO" id="GO:0006406">
    <property type="term" value="P:mRNA export from nucleus"/>
    <property type="evidence" value="ECO:0007669"/>
    <property type="project" value="InterPro"/>
</dbReference>
<feature type="domain" description="Ribonuclease H1 N-terminal" evidence="2">
    <location>
        <begin position="127"/>
        <end position="149"/>
    </location>
</feature>
<dbReference type="GO" id="GO:0003729">
    <property type="term" value="F:mRNA binding"/>
    <property type="evidence" value="ECO:0007669"/>
    <property type="project" value="TreeGrafter"/>
</dbReference>
<keyword evidence="4" id="KW-1185">Reference proteome</keyword>
<dbReference type="EMBL" id="JAYKXN010000003">
    <property type="protein sequence ID" value="KAK7301192.1"/>
    <property type="molecule type" value="Genomic_DNA"/>
</dbReference>
<accession>A0AAN9JNP0</accession>
<proteinExistence type="predicted"/>
<evidence type="ECO:0000313" key="4">
    <source>
        <dbReference type="Proteomes" id="UP001359559"/>
    </source>
</evidence>
<dbReference type="PANTHER" id="PTHR21597">
    <property type="entry name" value="THO2 PROTEIN"/>
    <property type="match status" value="1"/>
</dbReference>
<protein>
    <recommendedName>
        <fullName evidence="2">Ribonuclease H1 N-terminal domain-containing protein</fullName>
    </recommendedName>
</protein>
<dbReference type="GO" id="GO:0006397">
    <property type="term" value="P:mRNA processing"/>
    <property type="evidence" value="ECO:0007669"/>
    <property type="project" value="InterPro"/>
</dbReference>
<sequence length="312" mass="36611">MLGEFRSRLIKLARWLVESEMVLVRLLQEHFEVRYRLYVEWEKDERFLCSYLLDKLARSAEICLDTRCILKCLEKENLKQLGRMVAKLAHANPMTILRTIVHQVPPFHEVFWILNSLYKGKGLHCYTPGVYNNWDDCHDQIDGFINNIYERVSIKLRTQKAYREHRLREECRKHQATTEDSSIDSHPPKEEHRNVCSSNPFANRDCSLEFIQNREPKTILAQFPMYMVFAMACVRLGFGEPTRTKHSYSLADGSPFYKYRVSIMSCPLKCPLSLFSGFAMEEEEAKEDVARKMLQQLAQLSGKLLLTTTMRK</sequence>
<evidence type="ECO:0000313" key="3">
    <source>
        <dbReference type="EMBL" id="KAK7301192.1"/>
    </source>
</evidence>
<dbReference type="Proteomes" id="UP001359559">
    <property type="component" value="Unassembled WGS sequence"/>
</dbReference>
<dbReference type="Pfam" id="PF01693">
    <property type="entry name" value="Cauli_VI"/>
    <property type="match status" value="1"/>
</dbReference>
<evidence type="ECO:0000256" key="1">
    <source>
        <dbReference type="SAM" id="MobiDB-lite"/>
    </source>
</evidence>
<reference evidence="3 4" key="1">
    <citation type="submission" date="2024-01" db="EMBL/GenBank/DDBJ databases">
        <title>The genomes of 5 underutilized Papilionoideae crops provide insights into root nodulation and disease resistance.</title>
        <authorList>
            <person name="Yuan L."/>
        </authorList>
    </citation>
    <scope>NUCLEOTIDE SEQUENCE [LARGE SCALE GENOMIC DNA]</scope>
    <source>
        <strain evidence="3">LY-2023</strain>
        <tissue evidence="3">Leaf</tissue>
    </source>
</reference>
<dbReference type="Gene3D" id="3.40.970.10">
    <property type="entry name" value="Ribonuclease H1, N-terminal domain"/>
    <property type="match status" value="1"/>
</dbReference>
<dbReference type="PANTHER" id="PTHR21597:SF0">
    <property type="entry name" value="THO COMPLEX SUBUNIT 2"/>
    <property type="match status" value="1"/>
</dbReference>
<gene>
    <name evidence="3" type="ORF">RJT34_12053</name>
</gene>
<comment type="caution">
    <text evidence="3">The sequence shown here is derived from an EMBL/GenBank/DDBJ whole genome shotgun (WGS) entry which is preliminary data.</text>
</comment>
<dbReference type="InterPro" id="IPR037056">
    <property type="entry name" value="RNase_H1_N_sf"/>
</dbReference>
<dbReference type="InterPro" id="IPR011320">
    <property type="entry name" value="RNase_H1_N"/>
</dbReference>
<dbReference type="InterPro" id="IPR040007">
    <property type="entry name" value="Tho2"/>
</dbReference>